<dbReference type="Pfam" id="PF13403">
    <property type="entry name" value="Hint_2"/>
    <property type="match status" value="1"/>
</dbReference>
<dbReference type="GO" id="GO:0016020">
    <property type="term" value="C:membrane"/>
    <property type="evidence" value="ECO:0007669"/>
    <property type="project" value="UniProtKB-SubCell"/>
</dbReference>
<dbReference type="Pfam" id="PF00353">
    <property type="entry name" value="HemolysinCabind"/>
    <property type="match status" value="2"/>
</dbReference>
<evidence type="ECO:0000313" key="8">
    <source>
        <dbReference type="EMBL" id="CRK75527.1"/>
    </source>
</evidence>
<feature type="compositionally biased region" description="Low complexity" evidence="6">
    <location>
        <begin position="774"/>
        <end position="800"/>
    </location>
</feature>
<evidence type="ECO:0000256" key="2">
    <source>
        <dbReference type="ARBA" id="ARBA00022656"/>
    </source>
</evidence>
<protein>
    <submittedName>
        <fullName evidence="8">Leukotoxin</fullName>
    </submittedName>
</protein>
<feature type="region of interest" description="Disordered" evidence="6">
    <location>
        <begin position="760"/>
        <end position="804"/>
    </location>
</feature>
<dbReference type="InterPro" id="IPR011049">
    <property type="entry name" value="Serralysin-like_metalloprot_C"/>
</dbReference>
<dbReference type="STRING" id="282199.GCA_001049735_01574"/>
<evidence type="ECO:0000256" key="4">
    <source>
        <dbReference type="ARBA" id="ARBA00023026"/>
    </source>
</evidence>
<feature type="compositionally biased region" description="Acidic residues" evidence="6">
    <location>
        <begin position="760"/>
        <end position="773"/>
    </location>
</feature>
<gene>
    <name evidence="8" type="primary">lktA</name>
    <name evidence="8" type="ORF">NIG5292_01575</name>
</gene>
<evidence type="ECO:0000256" key="6">
    <source>
        <dbReference type="SAM" id="MobiDB-lite"/>
    </source>
</evidence>
<dbReference type="RefSeq" id="WP_048598939.1">
    <property type="nucleotide sequence ID" value="NZ_CVPC01000006.1"/>
</dbReference>
<dbReference type="OrthoDB" id="6305173at2"/>
<dbReference type="PRINTS" id="PR00313">
    <property type="entry name" value="CABNDNGRPT"/>
</dbReference>
<dbReference type="Gene3D" id="2.150.10.10">
    <property type="entry name" value="Serralysin-like metalloprotease, C-terminal"/>
    <property type="match status" value="2"/>
</dbReference>
<evidence type="ECO:0000256" key="3">
    <source>
        <dbReference type="ARBA" id="ARBA00022737"/>
    </source>
</evidence>
<dbReference type="EMBL" id="CVQV01000006">
    <property type="protein sequence ID" value="CRK75527.1"/>
    <property type="molecule type" value="Genomic_DNA"/>
</dbReference>
<dbReference type="InterPro" id="IPR018511">
    <property type="entry name" value="Hemolysin-typ_Ca-bd_CS"/>
</dbReference>
<accession>A0A0U1NLD2</accession>
<evidence type="ECO:0000313" key="9">
    <source>
        <dbReference type="Proteomes" id="UP000048949"/>
    </source>
</evidence>
<keyword evidence="4" id="KW-0843">Virulence</keyword>
<dbReference type="AlphaFoldDB" id="A0A0U1NLD2"/>
<dbReference type="Gene3D" id="2.170.16.10">
    <property type="entry name" value="Hedgehog/Intein (Hint) domain"/>
    <property type="match status" value="1"/>
</dbReference>
<dbReference type="Gene3D" id="2.130.10.130">
    <property type="entry name" value="Integrin alpha, N-terminal"/>
    <property type="match status" value="1"/>
</dbReference>
<keyword evidence="3" id="KW-0677">Repeat</keyword>
<dbReference type="GO" id="GO:0005576">
    <property type="term" value="C:extracellular region"/>
    <property type="evidence" value="ECO:0007669"/>
    <property type="project" value="InterPro"/>
</dbReference>
<dbReference type="PROSITE" id="PS00330">
    <property type="entry name" value="HEMOLYSIN_CALCIUM"/>
    <property type="match status" value="3"/>
</dbReference>
<sequence>MATIIVTQANNLGVFEVSAGDIFVIDPSLMSDIQFILAAGEVAPASFEIIINESLPNQFAIFVGNSTAENGTLYPVLTVADSVVAGDAAIDFSFSADARYNLGSNVALNIITGDGSSPVVESLNTGSDGIITGDATDDLIDASFVDEDGDVIDGGDANLPGEAPDDDIITAGAGNDTVIAGAGDDEVFGEAGNDSLSGGAGNDVLVGDAVSSFAVPLTAYFIATGDNNPIRQTNAETGDIDGDGLADFFGNSGNGLFGLLPASQFAAADALDGTIDGLISFGAEIGSLDGAYFFINGVDRSDGGIDLASNGDYDGDGVTDFIFADDGSTSSIVEDNITMLSGAELEAADFLDGVVDLDLVPQLANSYRIIGDPAQSNATRVGDKIKLDGDFSGDGISDLFFSESRNTDEGTSAGKVFGLASSDLAAADAADGTVDVIISTVNISDQASSFSAVARGAALAGTELSYAGDMDGDGADEIVFGTVGGQGGAAFVLSSQDIADADAADGTVDGQIRTDDAITSQANSFEIYQNASIGSLTRSDISASEDFNNDGINDIVLVNEGSAQILNAVKVIDGATFAAADGLDGAVDGEVDVNLAVGTGESYSIEASANNELFYEATFVGDTDGGGQADLVFTASRTGLSRTERGHYLIASEDFAAIDAADGTTDGDILAENFAVSGNSYFFSDSERLNGGATDYEAIGDFNGDGLADLVLRVPNIIGGAGHALIPTNQMEVFDLLDGVDDNIIDTTLIPGTASAEAIGDDILDGGEGDDDLSGNAGDDSLSGGNGDDTLSGGTGTDLIDGGDGADTLVDDTAGTITVSVDTAGDGTVLESDGNTTDTVTSVETFIAQENVGDDVITIANDDPVTGIAFTAADVQGLDDTSAGTITSADGAIVSFGPAETLQLSDILADPPFVGTIQITAGDETGQVGNISFENFEEINFAFVCFTPGTGIATPNGLKAVETLREGDRVVTRDNGIKRVTWAGSKVLTAENLREHDEWCPIIIRRGALGDGLPERDMKVSPNHRMLWTGGKLERVSGESEALMPAKFLVGLPGIERAAPTSVAYHHFMFEQHEIVLGDGAWSESFQPGEYSLAGIDRDQREEVLDLFPTLRSHRGLNDYAAARYALARWEAAVVVK</sequence>
<evidence type="ECO:0000256" key="5">
    <source>
        <dbReference type="ARBA" id="ARBA00023136"/>
    </source>
</evidence>
<keyword evidence="2" id="KW-0800">Toxin</keyword>
<dbReference type="GO" id="GO:0090729">
    <property type="term" value="F:toxin activity"/>
    <property type="evidence" value="ECO:0007669"/>
    <property type="project" value="UniProtKB-KW"/>
</dbReference>
<reference evidence="8 9" key="1">
    <citation type="submission" date="2015-04" db="EMBL/GenBank/DDBJ databases">
        <authorList>
            <person name="Syromyatnikov M.Y."/>
            <person name="Popov V.N."/>
        </authorList>
    </citation>
    <scope>NUCLEOTIDE SEQUENCE [LARGE SCALE GENOMIC DNA]</scope>
    <source>
        <strain evidence="8 9">CECT 5292</strain>
    </source>
</reference>
<feature type="domain" description="Hedgehog/Intein (Hint)" evidence="7">
    <location>
        <begin position="944"/>
        <end position="1089"/>
    </location>
</feature>
<dbReference type="InterPro" id="IPR036844">
    <property type="entry name" value="Hint_dom_sf"/>
</dbReference>
<keyword evidence="5" id="KW-0472">Membrane</keyword>
<comment type="subcellular location">
    <subcellularLocation>
        <location evidence="1">Membrane</location>
    </subcellularLocation>
</comment>
<dbReference type="InterPro" id="IPR003995">
    <property type="entry name" value="RTX_toxin_determinant-A"/>
</dbReference>
<evidence type="ECO:0000259" key="7">
    <source>
        <dbReference type="Pfam" id="PF13403"/>
    </source>
</evidence>
<dbReference type="InterPro" id="IPR028992">
    <property type="entry name" value="Hedgehog/Intein_dom"/>
</dbReference>
<proteinExistence type="predicted"/>
<organism evidence="8 9">
    <name type="scientific">Nereida ignava</name>
    <dbReference type="NCBI Taxonomy" id="282199"/>
    <lineage>
        <taxon>Bacteria</taxon>
        <taxon>Pseudomonadati</taxon>
        <taxon>Pseudomonadota</taxon>
        <taxon>Alphaproteobacteria</taxon>
        <taxon>Rhodobacterales</taxon>
        <taxon>Roseobacteraceae</taxon>
        <taxon>Nereida</taxon>
    </lineage>
</organism>
<dbReference type="GO" id="GO:0005509">
    <property type="term" value="F:calcium ion binding"/>
    <property type="evidence" value="ECO:0007669"/>
    <property type="project" value="InterPro"/>
</dbReference>
<dbReference type="InterPro" id="IPR001343">
    <property type="entry name" value="Hemolysn_Ca-bd"/>
</dbReference>
<evidence type="ECO:0000256" key="1">
    <source>
        <dbReference type="ARBA" id="ARBA00004370"/>
    </source>
</evidence>
<dbReference type="Proteomes" id="UP000048949">
    <property type="component" value="Unassembled WGS sequence"/>
</dbReference>
<dbReference type="PRINTS" id="PR01488">
    <property type="entry name" value="RTXTOXINA"/>
</dbReference>
<name>A0A0U1NLD2_9RHOB</name>
<dbReference type="InterPro" id="IPR028994">
    <property type="entry name" value="Integrin_alpha_N"/>
</dbReference>
<dbReference type="SUPFAM" id="SSF51294">
    <property type="entry name" value="Hedgehog/intein (Hint) domain"/>
    <property type="match status" value="1"/>
</dbReference>
<keyword evidence="9" id="KW-1185">Reference proteome</keyword>